<organism evidence="9 10">
    <name type="scientific">Paracholeplasma manati</name>
    <dbReference type="NCBI Taxonomy" id="591373"/>
    <lineage>
        <taxon>Bacteria</taxon>
        <taxon>Bacillati</taxon>
        <taxon>Mycoplasmatota</taxon>
        <taxon>Mollicutes</taxon>
        <taxon>Acholeplasmatales</taxon>
        <taxon>Acholeplasmataceae</taxon>
        <taxon>Paracholeplasma</taxon>
    </lineage>
</organism>
<dbReference type="RefSeq" id="WP_263608765.1">
    <property type="nucleotide sequence ID" value="NZ_JAOVQM010000006.1"/>
</dbReference>
<evidence type="ECO:0000256" key="2">
    <source>
        <dbReference type="ARBA" id="ARBA00019191"/>
    </source>
</evidence>
<dbReference type="Gene3D" id="3.40.630.20">
    <property type="entry name" value="Peptidase C15, pyroglutamyl peptidase I-like"/>
    <property type="match status" value="1"/>
</dbReference>
<dbReference type="PANTHER" id="PTHR23402">
    <property type="entry name" value="PROTEASE FAMILY C15 PYROGLUTAMYL-PEPTIDASE I-RELATED"/>
    <property type="match status" value="1"/>
</dbReference>
<dbReference type="Pfam" id="PF01470">
    <property type="entry name" value="Peptidase_C15"/>
    <property type="match status" value="1"/>
</dbReference>
<dbReference type="InterPro" id="IPR036440">
    <property type="entry name" value="Peptidase_C15-like_sf"/>
</dbReference>
<dbReference type="InterPro" id="IPR016125">
    <property type="entry name" value="Peptidase_C15-like"/>
</dbReference>
<evidence type="ECO:0000256" key="6">
    <source>
        <dbReference type="ARBA" id="ARBA00022807"/>
    </source>
</evidence>
<accession>A0ABT2Y7W9</accession>
<reference evidence="9" key="1">
    <citation type="submission" date="2022-09" db="EMBL/GenBank/DDBJ databases">
        <title>Novel Mycoplasma species identified in domestic and wild animals.</title>
        <authorList>
            <person name="Volokhov D.V."/>
            <person name="Furtak V.A."/>
            <person name="Zagorodnyaya T.A."/>
        </authorList>
    </citation>
    <scope>NUCLEOTIDE SEQUENCE</scope>
    <source>
        <strain evidence="9">Oakley</strain>
    </source>
</reference>
<dbReference type="Proteomes" id="UP001177160">
    <property type="component" value="Unassembled WGS sequence"/>
</dbReference>
<comment type="caution">
    <text evidence="9">The sequence shown here is derived from an EMBL/GenBank/DDBJ whole genome shotgun (WGS) entry which is preliminary data.</text>
</comment>
<evidence type="ECO:0000256" key="4">
    <source>
        <dbReference type="ARBA" id="ARBA00022670"/>
    </source>
</evidence>
<gene>
    <name evidence="9" type="ORF">N7548_07040</name>
</gene>
<evidence type="ECO:0000256" key="5">
    <source>
        <dbReference type="ARBA" id="ARBA00022801"/>
    </source>
</evidence>
<protein>
    <recommendedName>
        <fullName evidence="2">Pyrrolidone-carboxylate peptidase</fullName>
    </recommendedName>
    <alternativeName>
        <fullName evidence="7">5-oxoprolyl-peptidase</fullName>
    </alternativeName>
    <alternativeName>
        <fullName evidence="8">Pyroglutamyl-peptidase I</fullName>
    </alternativeName>
</protein>
<keyword evidence="5" id="KW-0378">Hydrolase</keyword>
<evidence type="ECO:0000313" key="9">
    <source>
        <dbReference type="EMBL" id="MCV2232577.1"/>
    </source>
</evidence>
<dbReference type="PANTHER" id="PTHR23402:SF1">
    <property type="entry name" value="PYROGLUTAMYL-PEPTIDASE I"/>
    <property type="match status" value="1"/>
</dbReference>
<evidence type="ECO:0000256" key="1">
    <source>
        <dbReference type="ARBA" id="ARBA00006641"/>
    </source>
</evidence>
<sequence length="172" mass="19650">MILITAFEPFGGKTWNASSMILERLNEVFDKRLLPVSISGAKTEIEQLNVGLYQAIIMLGEANRSYLSLEQFAYNEIDMRIPDNTGVQINQQTIDDGQTYQTPFQLEPWVKSGIQISDDPGRYLCNYAYYQMGKKHPNVLFIHVSADIDKIDLQTKEIEEIIDEIKTISIAR</sequence>
<evidence type="ECO:0000256" key="7">
    <source>
        <dbReference type="ARBA" id="ARBA00030836"/>
    </source>
</evidence>
<keyword evidence="6" id="KW-0788">Thiol protease</keyword>
<dbReference type="PRINTS" id="PR00706">
    <property type="entry name" value="PYROGLUPTASE"/>
</dbReference>
<evidence type="ECO:0000313" key="10">
    <source>
        <dbReference type="Proteomes" id="UP001177160"/>
    </source>
</evidence>
<dbReference type="EMBL" id="JAOVQM010000006">
    <property type="protein sequence ID" value="MCV2232577.1"/>
    <property type="molecule type" value="Genomic_DNA"/>
</dbReference>
<name>A0ABT2Y7W9_9MOLU</name>
<dbReference type="SUPFAM" id="SSF53182">
    <property type="entry name" value="Pyrrolidone carboxyl peptidase (pyroglutamate aminopeptidase)"/>
    <property type="match status" value="1"/>
</dbReference>
<evidence type="ECO:0000256" key="3">
    <source>
        <dbReference type="ARBA" id="ARBA00022490"/>
    </source>
</evidence>
<proteinExistence type="inferred from homology"/>
<keyword evidence="3" id="KW-0963">Cytoplasm</keyword>
<keyword evidence="10" id="KW-1185">Reference proteome</keyword>
<comment type="similarity">
    <text evidence="1">Belongs to the peptidase C15 family.</text>
</comment>
<evidence type="ECO:0000256" key="8">
    <source>
        <dbReference type="ARBA" id="ARBA00031559"/>
    </source>
</evidence>
<dbReference type="InterPro" id="IPR000816">
    <property type="entry name" value="Peptidase_C15"/>
</dbReference>
<keyword evidence="4" id="KW-0645">Protease</keyword>